<feature type="domain" description="TCTP" evidence="5">
    <location>
        <begin position="1"/>
        <end position="176"/>
    </location>
</feature>
<evidence type="ECO:0000256" key="1">
    <source>
        <dbReference type="ARBA" id="ARBA00014759"/>
    </source>
</evidence>
<gene>
    <name evidence="6" type="ORF">PV10_01142</name>
</gene>
<evidence type="ECO:0000256" key="4">
    <source>
        <dbReference type="SAM" id="MobiDB-lite"/>
    </source>
</evidence>
<feature type="coiled-coil region" evidence="3">
    <location>
        <begin position="87"/>
        <end position="121"/>
    </location>
</feature>
<dbReference type="EMBL" id="KN847520">
    <property type="protein sequence ID" value="KIV97386.1"/>
    <property type="molecule type" value="Genomic_DNA"/>
</dbReference>
<keyword evidence="3" id="KW-0175">Coiled coil</keyword>
<evidence type="ECO:0000313" key="6">
    <source>
        <dbReference type="EMBL" id="KIV97386.1"/>
    </source>
</evidence>
<dbReference type="InterPro" id="IPR018103">
    <property type="entry name" value="Translation_control_tumour_CS"/>
</dbReference>
<accession>A0A0D1Y9Q7</accession>
<dbReference type="VEuPathDB" id="FungiDB:PV10_01142"/>
<dbReference type="OMA" id="CAMITEG"/>
<dbReference type="HOGENOM" id="CLU_095877_0_1_1"/>
<dbReference type="InterPro" id="IPR018105">
    <property type="entry name" value="Translational_control_tumour_p"/>
</dbReference>
<dbReference type="PROSITE" id="PS01002">
    <property type="entry name" value="TCTP_1"/>
    <property type="match status" value="1"/>
</dbReference>
<proteinExistence type="inferred from homology"/>
<dbReference type="GeneID" id="27318987"/>
<keyword evidence="7" id="KW-1185">Reference proteome</keyword>
<dbReference type="InterPro" id="IPR011057">
    <property type="entry name" value="Mss4-like_sf"/>
</dbReference>
<dbReference type="Gene3D" id="2.170.150.10">
    <property type="entry name" value="Metal Binding Protein, Guanine Nucleotide Exchange Factor, Chain A"/>
    <property type="match status" value="1"/>
</dbReference>
<evidence type="ECO:0000256" key="3">
    <source>
        <dbReference type="SAM" id="Coils"/>
    </source>
</evidence>
<comment type="similarity">
    <text evidence="2">Belongs to the TCTP family.</text>
</comment>
<evidence type="ECO:0000259" key="5">
    <source>
        <dbReference type="PROSITE" id="PS51797"/>
    </source>
</evidence>
<feature type="compositionally biased region" description="Acidic residues" evidence="4">
    <location>
        <begin position="52"/>
        <end position="64"/>
    </location>
</feature>
<dbReference type="PROSITE" id="PS51797">
    <property type="entry name" value="TCTP_3"/>
    <property type="match status" value="1"/>
</dbReference>
<dbReference type="PANTHER" id="PTHR11991">
    <property type="entry name" value="TRANSLATIONALLY CONTROLLED TUMOR PROTEIN-RELATED"/>
    <property type="match status" value="1"/>
</dbReference>
<dbReference type="Pfam" id="PF00838">
    <property type="entry name" value="TCTP"/>
    <property type="match status" value="1"/>
</dbReference>
<dbReference type="GO" id="GO:0005737">
    <property type="term" value="C:cytoplasm"/>
    <property type="evidence" value="ECO:0007669"/>
    <property type="project" value="TreeGrafter"/>
</dbReference>
<sequence>MIIYRDILTGDEIVSDTSKIIDAGNGLWEVDGQMIKKGADNFVLDGANPSAEGEDADEGGDDAGDNAPVLDLADQFRLQKLEGGMSKKSYQSELKKYMKALVEKLKELGKSEEEIKKFQSEAPAAAKKILGNWENYDIYQGESMAENGMYVLVDFREDGMTPYATIWRAGLEEYKV</sequence>
<dbReference type="RefSeq" id="XP_016228960.1">
    <property type="nucleotide sequence ID" value="XM_016365311.1"/>
</dbReference>
<dbReference type="STRING" id="212818.A0A0D1Y9Q7"/>
<evidence type="ECO:0000313" key="7">
    <source>
        <dbReference type="Proteomes" id="UP000054302"/>
    </source>
</evidence>
<evidence type="ECO:0000256" key="2">
    <source>
        <dbReference type="PROSITE-ProRule" id="PRU01133"/>
    </source>
</evidence>
<dbReference type="AlphaFoldDB" id="A0A0D1Y9Q7"/>
<dbReference type="InterPro" id="IPR034737">
    <property type="entry name" value="TCTP"/>
</dbReference>
<organism evidence="6 7">
    <name type="scientific">Exophiala mesophila</name>
    <name type="common">Black yeast-like fungus</name>
    <dbReference type="NCBI Taxonomy" id="212818"/>
    <lineage>
        <taxon>Eukaryota</taxon>
        <taxon>Fungi</taxon>
        <taxon>Dikarya</taxon>
        <taxon>Ascomycota</taxon>
        <taxon>Pezizomycotina</taxon>
        <taxon>Eurotiomycetes</taxon>
        <taxon>Chaetothyriomycetidae</taxon>
        <taxon>Chaetothyriales</taxon>
        <taxon>Herpotrichiellaceae</taxon>
        <taxon>Exophiala</taxon>
    </lineage>
</organism>
<dbReference type="PRINTS" id="PR01653">
    <property type="entry name" value="TCTPROTEIN"/>
</dbReference>
<dbReference type="GO" id="GO:0005509">
    <property type="term" value="F:calcium ion binding"/>
    <property type="evidence" value="ECO:0007669"/>
    <property type="project" value="TreeGrafter"/>
</dbReference>
<name>A0A0D1Y9Q7_EXOME</name>
<dbReference type="SUPFAM" id="SSF51316">
    <property type="entry name" value="Mss4-like"/>
    <property type="match status" value="1"/>
</dbReference>
<reference evidence="6 7" key="1">
    <citation type="submission" date="2015-01" db="EMBL/GenBank/DDBJ databases">
        <title>The Genome Sequence of Exophiala mesophila CBS40295.</title>
        <authorList>
            <consortium name="The Broad Institute Genomics Platform"/>
            <person name="Cuomo C."/>
            <person name="de Hoog S."/>
            <person name="Gorbushina A."/>
            <person name="Stielow B."/>
            <person name="Teixiera M."/>
            <person name="Abouelleil A."/>
            <person name="Chapman S.B."/>
            <person name="Priest M."/>
            <person name="Young S.K."/>
            <person name="Wortman J."/>
            <person name="Nusbaum C."/>
            <person name="Birren B."/>
        </authorList>
    </citation>
    <scope>NUCLEOTIDE SEQUENCE [LARGE SCALE GENOMIC DNA]</scope>
    <source>
        <strain evidence="6 7">CBS 40295</strain>
    </source>
</reference>
<protein>
    <recommendedName>
        <fullName evidence="1">Translationally-controlled tumor protein homolog</fullName>
    </recommendedName>
</protein>
<feature type="region of interest" description="Disordered" evidence="4">
    <location>
        <begin position="46"/>
        <end position="65"/>
    </location>
</feature>
<dbReference type="Proteomes" id="UP000054302">
    <property type="component" value="Unassembled WGS sequence"/>
</dbReference>
<dbReference type="OrthoDB" id="10248936at2759"/>
<dbReference type="InterPro" id="IPR011323">
    <property type="entry name" value="Mss4/transl-control_tumour"/>
</dbReference>
<dbReference type="PANTHER" id="PTHR11991:SF0">
    <property type="entry name" value="TRANSLATIONALLY-CONTROLLED TUMOR PROTEIN"/>
    <property type="match status" value="1"/>
</dbReference>